<organism evidence="1 7">
    <name type="scientific">Methanococcus maripaludis</name>
    <name type="common">Methanococcus deltae</name>
    <dbReference type="NCBI Taxonomy" id="39152"/>
    <lineage>
        <taxon>Archaea</taxon>
        <taxon>Methanobacteriati</taxon>
        <taxon>Methanobacteriota</taxon>
        <taxon>Methanomada group</taxon>
        <taxon>Methanococci</taxon>
        <taxon>Methanococcales</taxon>
        <taxon>Methanococcaceae</taxon>
        <taxon>Methanococcus</taxon>
    </lineage>
</organism>
<accession>A0A2L1CBC5</accession>
<name>A0A2L1CBC5_METMI</name>
<evidence type="ECO:0000313" key="2">
    <source>
        <dbReference type="EMBL" id="MBA2852198.1"/>
    </source>
</evidence>
<proteinExistence type="predicted"/>
<evidence type="ECO:0000313" key="1">
    <source>
        <dbReference type="EMBL" id="AVB76623.1"/>
    </source>
</evidence>
<dbReference type="EMBL" id="JACHEC010000001">
    <property type="protein sequence ID" value="MBB6401451.1"/>
    <property type="molecule type" value="Genomic_DNA"/>
</dbReference>
<evidence type="ECO:0000313" key="3">
    <source>
        <dbReference type="EMBL" id="MBA2859339.1"/>
    </source>
</evidence>
<evidence type="ECO:0000313" key="8">
    <source>
        <dbReference type="Proteomes" id="UP000522365"/>
    </source>
</evidence>
<gene>
    <name evidence="2" type="ORF">HNP89_000135</name>
    <name evidence="3" type="ORF">HNP91_000134</name>
    <name evidence="5" type="ORF">HNP92_000736</name>
    <name evidence="4" type="ORF">HNP94_000132</name>
    <name evidence="6" type="ORF">HNP96_000884</name>
    <name evidence="1" type="ORF">MMJJ_12420</name>
</gene>
<dbReference type="KEGG" id="mmad:MMJJ_12420"/>
<evidence type="ECO:0000313" key="9">
    <source>
        <dbReference type="Proteomes" id="UP000536195"/>
    </source>
</evidence>
<reference evidence="7" key="1">
    <citation type="journal article" date="2018" name="Genome Announc.">
        <title>Complete Genome Sequence of the Methanococcus maripaludis Type Strain JJ (DSM 2067), a Model for Selenoprotein Synthesis in Archaea.</title>
        <authorList>
            <person name="Poehlein A."/>
            <person name="Heym D."/>
            <person name="Quitzke V."/>
            <person name="Fersch J."/>
            <person name="Daniel R."/>
            <person name="Rother M."/>
        </authorList>
    </citation>
    <scope>NUCLEOTIDE SEQUENCE [LARGE SCALE GENOMIC DNA]</scope>
    <source>
        <strain evidence="7">DSM 2067</strain>
    </source>
</reference>
<evidence type="ECO:0000313" key="5">
    <source>
        <dbReference type="EMBL" id="MBB6401451.1"/>
    </source>
</evidence>
<evidence type="ECO:0000313" key="6">
    <source>
        <dbReference type="EMBL" id="MBB6496863.1"/>
    </source>
</evidence>
<dbReference type="EMBL" id="JACDUK010000001">
    <property type="protein sequence ID" value="MBA2852198.1"/>
    <property type="molecule type" value="Genomic_DNA"/>
</dbReference>
<evidence type="ECO:0000313" key="11">
    <source>
        <dbReference type="Proteomes" id="UP000568063"/>
    </source>
</evidence>
<dbReference type="Proteomes" id="UP000522365">
    <property type="component" value="Unassembled WGS sequence"/>
</dbReference>
<dbReference type="Proteomes" id="UP000590564">
    <property type="component" value="Unassembled WGS sequence"/>
</dbReference>
<dbReference type="EMBL" id="JACDUO010000001">
    <property type="protein sequence ID" value="MBA2863132.1"/>
    <property type="molecule type" value="Genomic_DNA"/>
</dbReference>
<dbReference type="RefSeq" id="WP_104838104.1">
    <property type="nucleotide sequence ID" value="NZ_CP026606.1"/>
</dbReference>
<dbReference type="GeneID" id="36102329"/>
<dbReference type="Proteomes" id="UP000239462">
    <property type="component" value="Chromosome"/>
</dbReference>
<dbReference type="EMBL" id="JACDUM010000001">
    <property type="protein sequence ID" value="MBA2859339.1"/>
    <property type="molecule type" value="Genomic_DNA"/>
</dbReference>
<evidence type="ECO:0000313" key="7">
    <source>
        <dbReference type="Proteomes" id="UP000239462"/>
    </source>
</evidence>
<dbReference type="EMBL" id="JACHED010000001">
    <property type="protein sequence ID" value="MBB6496863.1"/>
    <property type="molecule type" value="Genomic_DNA"/>
</dbReference>
<dbReference type="AlphaFoldDB" id="A0A2L1CBC5"/>
<reference evidence="1" key="2">
    <citation type="submission" date="2018-02" db="EMBL/GenBank/DDBJ databases">
        <title>Complete genome sequence of the Methanococcus maripaludis type strain JJ (DSM 2067), a model for selenoprotein synthesis in Archaea.</title>
        <authorList>
            <person name="Poehlein A."/>
            <person name="Heym D."/>
            <person name="Quitzke V."/>
            <person name="Fersch J."/>
            <person name="Daniel R."/>
            <person name="Rother M."/>
        </authorList>
    </citation>
    <scope>NUCLEOTIDE SEQUENCE [LARGE SCALE GENOMIC DNA]</scope>
    <source>
        <strain evidence="1">DSM 2067</strain>
    </source>
</reference>
<dbReference type="Proteomes" id="UP000567099">
    <property type="component" value="Unassembled WGS sequence"/>
</dbReference>
<reference evidence="8 10" key="3">
    <citation type="submission" date="2020-07" db="EMBL/GenBank/DDBJ databases">
        <title>Genomic Encyclopedia of Type Strains, Phase IV (KMG-V): Genome sequencing to study the core and pangenomes of soil and plant-associated prokaryotes.</title>
        <authorList>
            <person name="Whitman W."/>
        </authorList>
    </citation>
    <scope>NUCLEOTIDE SEQUENCE [LARGE SCALE GENOMIC DNA]</scope>
    <source>
        <strain evidence="5 9">C11</strain>
        <strain evidence="4 10">C13</strain>
        <strain evidence="3 11">C9</strain>
        <strain evidence="6 12">D1</strain>
        <strain evidence="2 8">S1</strain>
    </source>
</reference>
<evidence type="ECO:0000313" key="10">
    <source>
        <dbReference type="Proteomes" id="UP000567099"/>
    </source>
</evidence>
<dbReference type="Proteomes" id="UP000536195">
    <property type="component" value="Unassembled WGS sequence"/>
</dbReference>
<evidence type="ECO:0000313" key="12">
    <source>
        <dbReference type="Proteomes" id="UP000590564"/>
    </source>
</evidence>
<sequence length="180" mass="21611">MAEYNKKLKKLAELILLKDPQFDESSKLKDVFKNYVGMYNEICILEETLKDLDRDLVNVREIQFLDNELRAYTHKLNDLETHLRKLHAHKKISNYDELTNCLHKLKNLNISVDNSLKWDIYNRMVGLDRKLRGIERELELIILNYALSRTDIDKKISNYEKDLFDLIYEEITRYLEERDA</sequence>
<protein>
    <submittedName>
        <fullName evidence="1">Uncharacterized protein</fullName>
    </submittedName>
</protein>
<dbReference type="EMBL" id="CP026606">
    <property type="protein sequence ID" value="AVB76623.1"/>
    <property type="molecule type" value="Genomic_DNA"/>
</dbReference>
<dbReference type="Proteomes" id="UP000568063">
    <property type="component" value="Unassembled WGS sequence"/>
</dbReference>
<evidence type="ECO:0000313" key="4">
    <source>
        <dbReference type="EMBL" id="MBA2863132.1"/>
    </source>
</evidence>